<reference evidence="1 2" key="1">
    <citation type="submission" date="2015-05" db="EMBL/GenBank/DDBJ databases">
        <title>Complete genome of Marinobacter psychrophilus strain 20041T isolated from sea-ice of the Canadian Basin.</title>
        <authorList>
            <person name="Song L."/>
            <person name="Ren L."/>
            <person name="Yu Y."/>
            <person name="Wang X."/>
        </authorList>
    </citation>
    <scope>NUCLEOTIDE SEQUENCE [LARGE SCALE GENOMIC DNA]</scope>
    <source>
        <strain evidence="1 2">20041</strain>
    </source>
</reference>
<dbReference type="KEGG" id="mpq:ABA45_05555"/>
<accession>A0A0H4I2A4</accession>
<gene>
    <name evidence="1" type="ORF">ABA45_05555</name>
</gene>
<organism evidence="1 2">
    <name type="scientific">Marinobacter psychrophilus</name>
    <dbReference type="NCBI Taxonomy" id="330734"/>
    <lineage>
        <taxon>Bacteria</taxon>
        <taxon>Pseudomonadati</taxon>
        <taxon>Pseudomonadota</taxon>
        <taxon>Gammaproteobacteria</taxon>
        <taxon>Pseudomonadales</taxon>
        <taxon>Marinobacteraceae</taxon>
        <taxon>Marinobacter</taxon>
    </lineage>
</organism>
<protein>
    <submittedName>
        <fullName evidence="1">Uncharacterized protein</fullName>
    </submittedName>
</protein>
<dbReference type="EMBL" id="CP011494">
    <property type="protein sequence ID" value="AKO51953.1"/>
    <property type="molecule type" value="Genomic_DNA"/>
</dbReference>
<keyword evidence="2" id="KW-1185">Reference proteome</keyword>
<proteinExistence type="predicted"/>
<evidence type="ECO:0000313" key="1">
    <source>
        <dbReference type="EMBL" id="AKO51953.1"/>
    </source>
</evidence>
<dbReference type="Proteomes" id="UP000036406">
    <property type="component" value="Chromosome"/>
</dbReference>
<dbReference type="AlphaFoldDB" id="A0A0H4I2A4"/>
<evidence type="ECO:0000313" key="2">
    <source>
        <dbReference type="Proteomes" id="UP000036406"/>
    </source>
</evidence>
<name>A0A0H4I2A4_9GAMM</name>
<sequence length="118" mass="13117">MPEKGACLATIFEVIHPQRSQLNHFPYRISSLKAGNVKQEVSITMPLENIAKFVQACPPLSLKVCLARRVAKLLIPSSTAKISRLMRSCSTEKLLVLTPASDKLVCKPFSWTCLFCRA</sequence>
<dbReference type="PATRIC" id="fig|330734.3.peg.1175"/>